<evidence type="ECO:0000313" key="2">
    <source>
        <dbReference type="EMBL" id="KAJ5282219.1"/>
    </source>
</evidence>
<accession>A0ABQ8WTC7</accession>
<keyword evidence="3" id="KW-1185">Reference proteome</keyword>
<evidence type="ECO:0000256" key="1">
    <source>
        <dbReference type="SAM" id="MobiDB-lite"/>
    </source>
</evidence>
<feature type="region of interest" description="Disordered" evidence="1">
    <location>
        <begin position="18"/>
        <end position="42"/>
    </location>
</feature>
<organism evidence="2 3">
    <name type="scientific">Penicillium chrysogenum</name>
    <name type="common">Penicillium notatum</name>
    <dbReference type="NCBI Taxonomy" id="5076"/>
    <lineage>
        <taxon>Eukaryota</taxon>
        <taxon>Fungi</taxon>
        <taxon>Dikarya</taxon>
        <taxon>Ascomycota</taxon>
        <taxon>Pezizomycotina</taxon>
        <taxon>Eurotiomycetes</taxon>
        <taxon>Eurotiomycetidae</taxon>
        <taxon>Eurotiales</taxon>
        <taxon>Aspergillaceae</taxon>
        <taxon>Penicillium</taxon>
        <taxon>Penicillium chrysogenum species complex</taxon>
    </lineage>
</organism>
<protein>
    <submittedName>
        <fullName evidence="2">Uncharacterized protein</fullName>
    </submittedName>
</protein>
<name>A0ABQ8WTC7_PENCH</name>
<comment type="caution">
    <text evidence="2">The sequence shown here is derived from an EMBL/GenBank/DDBJ whole genome shotgun (WGS) entry which is preliminary data.</text>
</comment>
<dbReference type="Proteomes" id="UP001220256">
    <property type="component" value="Unassembled WGS sequence"/>
</dbReference>
<sequence length="42" mass="4267">MANPHAPARRNGVIGFQMAGAPTPAIPHTNNQGPPHGITAPT</sequence>
<gene>
    <name evidence="2" type="ORF">N7505_000199</name>
</gene>
<proteinExistence type="predicted"/>
<dbReference type="EMBL" id="JAPVEB010000001">
    <property type="protein sequence ID" value="KAJ5282219.1"/>
    <property type="molecule type" value="Genomic_DNA"/>
</dbReference>
<reference evidence="2 3" key="1">
    <citation type="journal article" date="2023" name="IMA Fungus">
        <title>Comparative genomic study of the Penicillium genus elucidates a diverse pangenome and 15 lateral gene transfer events.</title>
        <authorList>
            <person name="Petersen C."/>
            <person name="Sorensen T."/>
            <person name="Nielsen M.R."/>
            <person name="Sondergaard T.E."/>
            <person name="Sorensen J.L."/>
            <person name="Fitzpatrick D.A."/>
            <person name="Frisvad J.C."/>
            <person name="Nielsen K.L."/>
        </authorList>
    </citation>
    <scope>NUCLEOTIDE SEQUENCE [LARGE SCALE GENOMIC DNA]</scope>
    <source>
        <strain evidence="2 3">IBT 3361</strain>
    </source>
</reference>
<evidence type="ECO:0000313" key="3">
    <source>
        <dbReference type="Proteomes" id="UP001220256"/>
    </source>
</evidence>